<sequence length="517" mass="60269">MSFSKLMTLQQLKAIGVKDDRWTVQDKLLIKEILELQDQLKNCVHGDRSLARRLLQNHKELQVAYMNMSLDVNFNFSFIFFFLSRMAVELGNLRFLTSLPDFDRKDIQQQAITNAIQNYDVKFCAAKNIQGVYRRMLAVLRKDQRYYEAILVTLQSDSNIQHKCLIRATEMGQLAMEEMANMKYEYARLEKEVRSNMVDREACLKEIRERLVALLEESQGLVRTESEFDVQMIQTVTVEEPKKKGKDIEQEIRELNDILTRLQDVTLVPNAKNILPNMLNTLRQKRRLLEELRQNAVAFEDMLNKKNHADLMFYSLYHSGAETTSLFDSECKRLNSKIEFEKNRLKQINFEQNKVSNVSVRLRCGLQRLCKLLEEVKTPPDYIDKDVLPWPVNNLAESLRFKTESTAEEVAKPPINEEAQRLIHLIDSKVMFLKTRLKEIGPAAEEERAFVTHFKHVSNFISSNLYPVEDVVEAHAQVPNRLEIKERSQEIYTEATRNPFEVMDQKGKKGKGLGLKK</sequence>
<dbReference type="InterPro" id="IPR033192">
    <property type="entry name" value="ODAD3"/>
</dbReference>
<dbReference type="Proteomes" id="UP000009046">
    <property type="component" value="Unassembled WGS sequence"/>
</dbReference>
<dbReference type="InParanoid" id="E0V9T3"/>
<dbReference type="PANTHER" id="PTHR46518">
    <property type="entry name" value="COILED-COIL DOMAIN-CONTAINING PROTEIN 151"/>
    <property type="match status" value="1"/>
</dbReference>
<gene>
    <name evidence="3" type="primary">8233839</name>
    <name evidence="2" type="ORF">Phum_PHUM020260</name>
</gene>
<feature type="coiled-coil region" evidence="1">
    <location>
        <begin position="172"/>
        <end position="351"/>
    </location>
</feature>
<dbReference type="AlphaFoldDB" id="E0V9T3"/>
<dbReference type="HOGENOM" id="CLU_034983_0_0_1"/>
<evidence type="ECO:0000313" key="4">
    <source>
        <dbReference type="Proteomes" id="UP000009046"/>
    </source>
</evidence>
<dbReference type="GeneID" id="8233839"/>
<proteinExistence type="predicted"/>
<reference evidence="2" key="2">
    <citation type="submission" date="2007-04" db="EMBL/GenBank/DDBJ databases">
        <title>The genome of the human body louse.</title>
        <authorList>
            <consortium name="The Human Body Louse Genome Consortium"/>
            <person name="Kirkness E."/>
            <person name="Walenz B."/>
            <person name="Hass B."/>
            <person name="Bruggner R."/>
            <person name="Strausberg R."/>
        </authorList>
    </citation>
    <scope>NUCLEOTIDE SEQUENCE</scope>
    <source>
        <strain evidence="2">USDA</strain>
    </source>
</reference>
<dbReference type="GO" id="GO:0097542">
    <property type="term" value="C:ciliary tip"/>
    <property type="evidence" value="ECO:0007669"/>
    <property type="project" value="TreeGrafter"/>
</dbReference>
<protein>
    <submittedName>
        <fullName evidence="2 3">Uncharacterized protein</fullName>
    </submittedName>
</protein>
<dbReference type="EMBL" id="DS234996">
    <property type="protein sequence ID" value="EEB10139.1"/>
    <property type="molecule type" value="Genomic_DNA"/>
</dbReference>
<organism>
    <name type="scientific">Pediculus humanus subsp. corporis</name>
    <name type="common">Body louse</name>
    <dbReference type="NCBI Taxonomy" id="121224"/>
    <lineage>
        <taxon>Eukaryota</taxon>
        <taxon>Metazoa</taxon>
        <taxon>Ecdysozoa</taxon>
        <taxon>Arthropoda</taxon>
        <taxon>Hexapoda</taxon>
        <taxon>Insecta</taxon>
        <taxon>Pterygota</taxon>
        <taxon>Neoptera</taxon>
        <taxon>Paraneoptera</taxon>
        <taxon>Psocodea</taxon>
        <taxon>Troctomorpha</taxon>
        <taxon>Phthiraptera</taxon>
        <taxon>Anoplura</taxon>
        <taxon>Pediculidae</taxon>
        <taxon>Pediculus</taxon>
    </lineage>
</organism>
<dbReference type="GO" id="GO:0003341">
    <property type="term" value="P:cilium movement"/>
    <property type="evidence" value="ECO:0007669"/>
    <property type="project" value="InterPro"/>
</dbReference>
<dbReference type="EMBL" id="AAZO01000243">
    <property type="status" value="NOT_ANNOTATED_CDS"/>
    <property type="molecule type" value="Genomic_DNA"/>
</dbReference>
<reference evidence="2" key="1">
    <citation type="submission" date="2007-04" db="EMBL/GenBank/DDBJ databases">
        <title>Annotation of Pediculus humanus corporis strain USDA.</title>
        <authorList>
            <person name="Kirkness E."/>
            <person name="Hannick L."/>
            <person name="Hass B."/>
            <person name="Bruggner R."/>
            <person name="Lawson D."/>
            <person name="Bidwell S."/>
            <person name="Joardar V."/>
            <person name="Caler E."/>
            <person name="Walenz B."/>
            <person name="Inman J."/>
            <person name="Schobel S."/>
            <person name="Galinsky K."/>
            <person name="Amedeo P."/>
            <person name="Strausberg R."/>
        </authorList>
    </citation>
    <scope>NUCLEOTIDE SEQUENCE</scope>
    <source>
        <strain evidence="2">USDA</strain>
    </source>
</reference>
<dbReference type="OMA" id="LNDHIDM"/>
<name>E0V9T3_PEDHC</name>
<dbReference type="KEGG" id="phu:Phum_PHUM020260"/>
<dbReference type="CTD" id="8233839"/>
<dbReference type="RefSeq" id="XP_002422877.1">
    <property type="nucleotide sequence ID" value="XM_002422832.1"/>
</dbReference>
<keyword evidence="4" id="KW-1185">Reference proteome</keyword>
<keyword evidence="1" id="KW-0175">Coiled coil</keyword>
<dbReference type="EnsemblMetazoa" id="PHUM020260-RA">
    <property type="protein sequence ID" value="PHUM020260-PA"/>
    <property type="gene ID" value="PHUM020260"/>
</dbReference>
<evidence type="ECO:0000313" key="2">
    <source>
        <dbReference type="EMBL" id="EEB10139.1"/>
    </source>
</evidence>
<dbReference type="PANTHER" id="PTHR46518:SF1">
    <property type="entry name" value="OUTER DYNEIN ARM-DOCKING COMPLEX SUBUNIT 3"/>
    <property type="match status" value="1"/>
</dbReference>
<reference evidence="3" key="3">
    <citation type="submission" date="2020-05" db="UniProtKB">
        <authorList>
            <consortium name="EnsemblMetazoa"/>
        </authorList>
    </citation>
    <scope>IDENTIFICATION</scope>
    <source>
        <strain evidence="3">USDA</strain>
    </source>
</reference>
<dbReference type="VEuPathDB" id="VectorBase:PHUM020260"/>
<dbReference type="GO" id="GO:0035253">
    <property type="term" value="C:ciliary rootlet"/>
    <property type="evidence" value="ECO:0007669"/>
    <property type="project" value="TreeGrafter"/>
</dbReference>
<accession>E0V9T3</accession>
<evidence type="ECO:0000256" key="1">
    <source>
        <dbReference type="SAM" id="Coils"/>
    </source>
</evidence>
<dbReference type="GO" id="GO:0036064">
    <property type="term" value="C:ciliary basal body"/>
    <property type="evidence" value="ECO:0007669"/>
    <property type="project" value="TreeGrafter"/>
</dbReference>
<dbReference type="GO" id="GO:0036158">
    <property type="term" value="P:outer dynein arm assembly"/>
    <property type="evidence" value="ECO:0007669"/>
    <property type="project" value="InterPro"/>
</dbReference>
<dbReference type="OrthoDB" id="7447178at2759"/>
<evidence type="ECO:0000313" key="3">
    <source>
        <dbReference type="EnsemblMetazoa" id="PHUM020260-PA"/>
    </source>
</evidence>